<feature type="chain" id="PRO_5040962285" evidence="6">
    <location>
        <begin position="17"/>
        <end position="526"/>
    </location>
</feature>
<dbReference type="SUPFAM" id="SSF54001">
    <property type="entry name" value="Cysteine proteinases"/>
    <property type="match status" value="1"/>
</dbReference>
<keyword evidence="2" id="KW-0645">Protease</keyword>
<dbReference type="SMART" id="SM00848">
    <property type="entry name" value="Inhibitor_I29"/>
    <property type="match status" value="2"/>
</dbReference>
<evidence type="ECO:0000313" key="9">
    <source>
        <dbReference type="EMBL" id="KAJ7356030.1"/>
    </source>
</evidence>
<comment type="caution">
    <text evidence="9">The sequence shown here is derived from an EMBL/GenBank/DDBJ whole genome shotgun (WGS) entry which is preliminary data.</text>
</comment>
<dbReference type="OrthoDB" id="10253408at2759"/>
<evidence type="ECO:0000259" key="7">
    <source>
        <dbReference type="SMART" id="SM00645"/>
    </source>
</evidence>
<dbReference type="Pfam" id="PF08246">
    <property type="entry name" value="Inhibitor_I29"/>
    <property type="match status" value="1"/>
</dbReference>
<evidence type="ECO:0000256" key="6">
    <source>
        <dbReference type="SAM" id="SignalP"/>
    </source>
</evidence>
<evidence type="ECO:0000313" key="10">
    <source>
        <dbReference type="Proteomes" id="UP001163046"/>
    </source>
</evidence>
<evidence type="ECO:0000256" key="4">
    <source>
        <dbReference type="ARBA" id="ARBA00022807"/>
    </source>
</evidence>
<dbReference type="PROSITE" id="PS00639">
    <property type="entry name" value="THIOL_PROTEASE_HIS"/>
    <property type="match status" value="1"/>
</dbReference>
<feature type="domain" description="Peptidase C1A papain C-terminal" evidence="7">
    <location>
        <begin position="310"/>
        <end position="525"/>
    </location>
</feature>
<organism evidence="9 10">
    <name type="scientific">Desmophyllum pertusum</name>
    <dbReference type="NCBI Taxonomy" id="174260"/>
    <lineage>
        <taxon>Eukaryota</taxon>
        <taxon>Metazoa</taxon>
        <taxon>Cnidaria</taxon>
        <taxon>Anthozoa</taxon>
        <taxon>Hexacorallia</taxon>
        <taxon>Scleractinia</taxon>
        <taxon>Caryophylliina</taxon>
        <taxon>Caryophylliidae</taxon>
        <taxon>Desmophyllum</taxon>
    </lineage>
</organism>
<comment type="similarity">
    <text evidence="1">Belongs to the peptidase C1 family.</text>
</comment>
<dbReference type="PROSITE" id="PS00640">
    <property type="entry name" value="THIOL_PROTEASE_ASN"/>
    <property type="match status" value="1"/>
</dbReference>
<dbReference type="GO" id="GO:0008234">
    <property type="term" value="F:cysteine-type peptidase activity"/>
    <property type="evidence" value="ECO:0007669"/>
    <property type="project" value="UniProtKB-KW"/>
</dbReference>
<keyword evidence="5" id="KW-1015">Disulfide bond</keyword>
<dbReference type="InterPro" id="IPR025661">
    <property type="entry name" value="Pept_asp_AS"/>
</dbReference>
<dbReference type="InterPro" id="IPR039417">
    <property type="entry name" value="Peptidase_C1A_papain-like"/>
</dbReference>
<protein>
    <submittedName>
        <fullName evidence="9">Uncharacterized protein</fullName>
    </submittedName>
</protein>
<dbReference type="InterPro" id="IPR000668">
    <property type="entry name" value="Peptidase_C1A_C"/>
</dbReference>
<dbReference type="AlphaFoldDB" id="A0A9X0CIH6"/>
<keyword evidence="6" id="KW-0732">Signal</keyword>
<evidence type="ECO:0000256" key="2">
    <source>
        <dbReference type="ARBA" id="ARBA00022670"/>
    </source>
</evidence>
<evidence type="ECO:0000256" key="5">
    <source>
        <dbReference type="ARBA" id="ARBA00023157"/>
    </source>
</evidence>
<dbReference type="InterPro" id="IPR025660">
    <property type="entry name" value="Pept_his_AS"/>
</dbReference>
<accession>A0A9X0CIH6</accession>
<keyword evidence="3" id="KW-0378">Hydrolase</keyword>
<dbReference type="Gene3D" id="3.90.70.10">
    <property type="entry name" value="Cysteine proteinases"/>
    <property type="match status" value="1"/>
</dbReference>
<keyword evidence="4" id="KW-0788">Thiol protease</keyword>
<reference evidence="9" key="1">
    <citation type="submission" date="2023-01" db="EMBL/GenBank/DDBJ databases">
        <title>Genome assembly of the deep-sea coral Lophelia pertusa.</title>
        <authorList>
            <person name="Herrera S."/>
            <person name="Cordes E."/>
        </authorList>
    </citation>
    <scope>NUCLEOTIDE SEQUENCE</scope>
    <source>
        <strain evidence="9">USNM1676648</strain>
        <tissue evidence="9">Polyp</tissue>
    </source>
</reference>
<name>A0A9X0CIH6_9CNID</name>
<dbReference type="EMBL" id="MU827326">
    <property type="protein sequence ID" value="KAJ7356030.1"/>
    <property type="molecule type" value="Genomic_DNA"/>
</dbReference>
<dbReference type="FunFam" id="3.90.70.10:FF:000006">
    <property type="entry name" value="Cathepsin S"/>
    <property type="match status" value="1"/>
</dbReference>
<dbReference type="InterPro" id="IPR038765">
    <property type="entry name" value="Papain-like_cys_pep_sf"/>
</dbReference>
<dbReference type="GO" id="GO:0006508">
    <property type="term" value="P:proteolysis"/>
    <property type="evidence" value="ECO:0007669"/>
    <property type="project" value="UniProtKB-KW"/>
</dbReference>
<keyword evidence="10" id="KW-1185">Reference proteome</keyword>
<evidence type="ECO:0000259" key="8">
    <source>
        <dbReference type="SMART" id="SM00848"/>
    </source>
</evidence>
<dbReference type="SMART" id="SM00645">
    <property type="entry name" value="Pept_C1"/>
    <property type="match status" value="1"/>
</dbReference>
<dbReference type="InterPro" id="IPR013201">
    <property type="entry name" value="Prot_inhib_I29"/>
</dbReference>
<feature type="domain" description="Cathepsin propeptide inhibitor" evidence="8">
    <location>
        <begin position="137"/>
        <end position="282"/>
    </location>
</feature>
<dbReference type="PANTHER" id="PTHR12411">
    <property type="entry name" value="CYSTEINE PROTEASE FAMILY C1-RELATED"/>
    <property type="match status" value="1"/>
</dbReference>
<dbReference type="Proteomes" id="UP001163046">
    <property type="component" value="Unassembled WGS sequence"/>
</dbReference>
<feature type="signal peptide" evidence="6">
    <location>
        <begin position="1"/>
        <end position="16"/>
    </location>
</feature>
<sequence length="526" mass="58938">MKGSLILLWCLAVASGFVLKVDEDDNQWKAWKDFHGKTYASESEETTRKAIWRDNHMTPFNFQESPKSSRPERAESPRLHLRQFQKLQSSSFLSEVSSNKLLDAKAVIKMKGSLILLWCLAVASGFVLKGDEDDNQWKAWKDFHGKTYASESEETTRKAIWRDNHMTPFNFQESPKSSRAERAESSIAIDIFQLVDVKRQQERAVILPCDFLGNRRCELAESFPRREIGAATESSEPLMSDCGHAMPEATLTNHLKISEHNAQDHSHVLAMNQFGDLTHDEYRTHYLAARGHFSMQEKRSYSSKLDTRGLPDTVDWREKGYVTPVKDQGKACSSSWAFSTTGALEGQHFKKTGKLVSLSEQNLIDCSRAYDNHGCQGGLMDNAFSYIKDNGGIDTEASYPYEGSNNRCRFKKSNVGATDTGFVHIGGSEEDLKVALAKEGPISVTIDASNPSFQFYKSGIYYEPSCSSENLDHGVLAVGYGADQNQGYWLVKNSWGTGWGDSGYIKMARDKNNQCGIASYASYPTV</sequence>
<gene>
    <name evidence="9" type="ORF">OS493_027427</name>
</gene>
<dbReference type="CDD" id="cd02248">
    <property type="entry name" value="Peptidase_C1A"/>
    <property type="match status" value="1"/>
</dbReference>
<dbReference type="Pfam" id="PF00112">
    <property type="entry name" value="Peptidase_C1"/>
    <property type="match status" value="1"/>
</dbReference>
<feature type="domain" description="Cathepsin propeptide inhibitor" evidence="8">
    <location>
        <begin position="28"/>
        <end position="62"/>
    </location>
</feature>
<evidence type="ECO:0000256" key="1">
    <source>
        <dbReference type="ARBA" id="ARBA00008455"/>
    </source>
</evidence>
<dbReference type="InterPro" id="IPR013128">
    <property type="entry name" value="Peptidase_C1A"/>
</dbReference>
<dbReference type="Gene3D" id="1.10.287.2250">
    <property type="match status" value="2"/>
</dbReference>
<dbReference type="PRINTS" id="PR00705">
    <property type="entry name" value="PAPAIN"/>
</dbReference>
<proteinExistence type="inferred from homology"/>
<evidence type="ECO:0000256" key="3">
    <source>
        <dbReference type="ARBA" id="ARBA00022801"/>
    </source>
</evidence>